<dbReference type="SMART" id="SM00382">
    <property type="entry name" value="AAA"/>
    <property type="match status" value="1"/>
</dbReference>
<evidence type="ECO:0000313" key="3">
    <source>
        <dbReference type="EMBL" id="MFC5552283.1"/>
    </source>
</evidence>
<feature type="compositionally biased region" description="Low complexity" evidence="1">
    <location>
        <begin position="10"/>
        <end position="20"/>
    </location>
</feature>
<sequence>MFDTISTGSTATAPRAAQPAPSLPDAPEIAPILPRQAKTVRDTGLEPRFVTDLVLKSIQVIGKAPLAVLAGKLRLSINVLREVLNPLIAEQQVEVAWCGESDIDMQYQLTAIGQRAAADALVRCRYVGPAPVTLASYRAVVERQALRHDQAERVTPAQLAAALGEDGLAPGTRDILGAALYARRSLLLHGPSGSGKTQLAGKLGRLLPGSIAVPYALIVGRQVIRLYDSVLHASPPPLARQQEERRSCDARWTVCQRPLVHVGAELGREMLDLRYDAEEGLYHAPPHLQANNGMLVIDDVGRQRIDAAELLNRFIGPLDTGIDQLTLQGGQAEAVPFDAAVVFATNLAPGAILDDAALRRIGYKAEIGAWPASAYRALLRRQCRLRRIEYDDAAAEHLIERLHVQSRRALLACYPGELLDRIADFAGLAGQDARLSTASVEQAWRSMFIACEAEA</sequence>
<dbReference type="EMBL" id="JBHSMZ010000026">
    <property type="protein sequence ID" value="MFC5552283.1"/>
    <property type="molecule type" value="Genomic_DNA"/>
</dbReference>
<keyword evidence="4" id="KW-1185">Reference proteome</keyword>
<reference evidence="4" key="1">
    <citation type="journal article" date="2019" name="Int. J. Syst. Evol. Microbiol.">
        <title>The Global Catalogue of Microorganisms (GCM) 10K type strain sequencing project: providing services to taxonomists for standard genome sequencing and annotation.</title>
        <authorList>
            <consortium name="The Broad Institute Genomics Platform"/>
            <consortium name="The Broad Institute Genome Sequencing Center for Infectious Disease"/>
            <person name="Wu L."/>
            <person name="Ma J."/>
        </authorList>
    </citation>
    <scope>NUCLEOTIDE SEQUENCE [LARGE SCALE GENOMIC DNA]</scope>
    <source>
        <strain evidence="4">CGMCC 4.5798</strain>
    </source>
</reference>
<dbReference type="InterPro" id="IPR003593">
    <property type="entry name" value="AAA+_ATPase"/>
</dbReference>
<dbReference type="Gene3D" id="3.40.50.300">
    <property type="entry name" value="P-loop containing nucleotide triphosphate hydrolases"/>
    <property type="match status" value="1"/>
</dbReference>
<dbReference type="RefSeq" id="WP_379777589.1">
    <property type="nucleotide sequence ID" value="NZ_JBHSMZ010000026.1"/>
</dbReference>
<feature type="domain" description="AAA+ ATPase" evidence="2">
    <location>
        <begin position="182"/>
        <end position="366"/>
    </location>
</feature>
<keyword evidence="3" id="KW-0547">Nucleotide-binding</keyword>
<evidence type="ECO:0000256" key="1">
    <source>
        <dbReference type="SAM" id="MobiDB-lite"/>
    </source>
</evidence>
<proteinExistence type="predicted"/>
<organism evidence="3 4">
    <name type="scientific">Massilia aerilata</name>
    <dbReference type="NCBI Taxonomy" id="453817"/>
    <lineage>
        <taxon>Bacteria</taxon>
        <taxon>Pseudomonadati</taxon>
        <taxon>Pseudomonadota</taxon>
        <taxon>Betaproteobacteria</taxon>
        <taxon>Burkholderiales</taxon>
        <taxon>Oxalobacteraceae</taxon>
        <taxon>Telluria group</taxon>
        <taxon>Massilia</taxon>
    </lineage>
</organism>
<gene>
    <name evidence="3" type="ORF">ACFPO9_27520</name>
</gene>
<evidence type="ECO:0000259" key="2">
    <source>
        <dbReference type="SMART" id="SM00382"/>
    </source>
</evidence>
<dbReference type="Proteomes" id="UP001596086">
    <property type="component" value="Unassembled WGS sequence"/>
</dbReference>
<protein>
    <submittedName>
        <fullName evidence="3">ATP-binding protein</fullName>
    </submittedName>
</protein>
<keyword evidence="3" id="KW-0067">ATP-binding</keyword>
<dbReference type="SUPFAM" id="SSF52540">
    <property type="entry name" value="P-loop containing nucleoside triphosphate hydrolases"/>
    <property type="match status" value="1"/>
</dbReference>
<dbReference type="InterPro" id="IPR027417">
    <property type="entry name" value="P-loop_NTPase"/>
</dbReference>
<evidence type="ECO:0000313" key="4">
    <source>
        <dbReference type="Proteomes" id="UP001596086"/>
    </source>
</evidence>
<name>A0ABW0S5M5_9BURK</name>
<comment type="caution">
    <text evidence="3">The sequence shown here is derived from an EMBL/GenBank/DDBJ whole genome shotgun (WGS) entry which is preliminary data.</text>
</comment>
<dbReference type="GO" id="GO:0005524">
    <property type="term" value="F:ATP binding"/>
    <property type="evidence" value="ECO:0007669"/>
    <property type="project" value="UniProtKB-KW"/>
</dbReference>
<feature type="region of interest" description="Disordered" evidence="1">
    <location>
        <begin position="1"/>
        <end position="28"/>
    </location>
</feature>
<accession>A0ABW0S5M5</accession>